<organism evidence="1 2">
    <name type="scientific">Biomphalaria glabrata</name>
    <name type="common">Bloodfluke planorb</name>
    <name type="synonym">Freshwater snail</name>
    <dbReference type="NCBI Taxonomy" id="6526"/>
    <lineage>
        <taxon>Eukaryota</taxon>
        <taxon>Metazoa</taxon>
        <taxon>Spiralia</taxon>
        <taxon>Lophotrochozoa</taxon>
        <taxon>Mollusca</taxon>
        <taxon>Gastropoda</taxon>
        <taxon>Heterobranchia</taxon>
        <taxon>Euthyneura</taxon>
        <taxon>Panpulmonata</taxon>
        <taxon>Hygrophila</taxon>
        <taxon>Lymnaeoidea</taxon>
        <taxon>Planorbidae</taxon>
        <taxon>Biomphalaria</taxon>
    </lineage>
</organism>
<evidence type="ECO:0000313" key="2">
    <source>
        <dbReference type="RefSeq" id="XP_055897956.1"/>
    </source>
</evidence>
<reference evidence="2" key="1">
    <citation type="submission" date="2025-08" db="UniProtKB">
        <authorList>
            <consortium name="RefSeq"/>
        </authorList>
    </citation>
    <scope>IDENTIFICATION</scope>
</reference>
<keyword evidence="1" id="KW-1185">Reference proteome</keyword>
<name>A0A9W3BET7_BIOGL</name>
<gene>
    <name evidence="2" type="primary">LOC129928284</name>
</gene>
<dbReference type="GeneID" id="129928284"/>
<dbReference type="RefSeq" id="XP_055897956.1">
    <property type="nucleotide sequence ID" value="XM_056041981.1"/>
</dbReference>
<sequence length="213" mass="25332">MKTWITLGLMKKRVNNKFKYVYILKRGKPIRKTSFCRNSHPSALKDFLKRKLKNPLTQRIGFLHGIHQVLNMASMYCRKFIVPEIKEYCGTERDRDILNLKIAFISQKLNLFDLDDLVEGIHYFGCKKENLNKEMFSAVQFLNNLDIPRCPCNNSIYSHYYEKMEKCLTKDNVAFSSEYLSSQRLQNKRSFFLTLQKSNNTLFVKNPKQYSWR</sequence>
<protein>
    <submittedName>
        <fullName evidence="2">Uncharacterized protein LOC129928284</fullName>
    </submittedName>
</protein>
<evidence type="ECO:0000313" key="1">
    <source>
        <dbReference type="Proteomes" id="UP001165740"/>
    </source>
</evidence>
<proteinExistence type="predicted"/>
<dbReference type="OrthoDB" id="6191032at2759"/>
<dbReference type="AlphaFoldDB" id="A0A9W3BET7"/>
<accession>A0A9W3BET7</accession>
<dbReference type="Proteomes" id="UP001165740">
    <property type="component" value="Chromosome 9"/>
</dbReference>